<protein>
    <submittedName>
        <fullName evidence="1">Uncharacterized protein</fullName>
    </submittedName>
</protein>
<dbReference type="Proteomes" id="UP000565441">
    <property type="component" value="Unassembled WGS sequence"/>
</dbReference>
<comment type="caution">
    <text evidence="1">The sequence shown here is derived from an EMBL/GenBank/DDBJ whole genome shotgun (WGS) entry which is preliminary data.</text>
</comment>
<keyword evidence="2" id="KW-1185">Reference proteome</keyword>
<reference evidence="1 2" key="1">
    <citation type="journal article" date="2020" name="ISME J.">
        <title>Uncovering the hidden diversity of litter-decomposition mechanisms in mushroom-forming fungi.</title>
        <authorList>
            <person name="Floudas D."/>
            <person name="Bentzer J."/>
            <person name="Ahren D."/>
            <person name="Johansson T."/>
            <person name="Persson P."/>
            <person name="Tunlid A."/>
        </authorList>
    </citation>
    <scope>NUCLEOTIDE SEQUENCE [LARGE SCALE GENOMIC DNA]</scope>
    <source>
        <strain evidence="1 2">CBS 661.87</strain>
    </source>
</reference>
<proteinExistence type="predicted"/>
<name>A0A8H5M676_9AGAR</name>
<dbReference type="EMBL" id="JAACJP010000009">
    <property type="protein sequence ID" value="KAF5382179.1"/>
    <property type="molecule type" value="Genomic_DNA"/>
</dbReference>
<gene>
    <name evidence="1" type="ORF">D9615_004378</name>
</gene>
<evidence type="ECO:0000313" key="1">
    <source>
        <dbReference type="EMBL" id="KAF5382179.1"/>
    </source>
</evidence>
<accession>A0A8H5M676</accession>
<sequence length="63" mass="7076">MPPELPDHLLILILDIPVAGFLAEWATTRTIGLHRLPIRKPLEKQQIRDGDLASGQELLWVGL</sequence>
<organism evidence="1 2">
    <name type="scientific">Tricholomella constricta</name>
    <dbReference type="NCBI Taxonomy" id="117010"/>
    <lineage>
        <taxon>Eukaryota</taxon>
        <taxon>Fungi</taxon>
        <taxon>Dikarya</taxon>
        <taxon>Basidiomycota</taxon>
        <taxon>Agaricomycotina</taxon>
        <taxon>Agaricomycetes</taxon>
        <taxon>Agaricomycetidae</taxon>
        <taxon>Agaricales</taxon>
        <taxon>Tricholomatineae</taxon>
        <taxon>Lyophyllaceae</taxon>
        <taxon>Tricholomella</taxon>
    </lineage>
</organism>
<evidence type="ECO:0000313" key="2">
    <source>
        <dbReference type="Proteomes" id="UP000565441"/>
    </source>
</evidence>
<dbReference type="AlphaFoldDB" id="A0A8H5M676"/>